<evidence type="ECO:0000256" key="8">
    <source>
        <dbReference type="ARBA" id="ARBA00040531"/>
    </source>
</evidence>
<keyword evidence="4" id="KW-0378">Hydrolase</keyword>
<evidence type="ECO:0000256" key="7">
    <source>
        <dbReference type="ARBA" id="ARBA00023242"/>
    </source>
</evidence>
<gene>
    <name evidence="12" type="ORF">TrLO_g15227</name>
</gene>
<dbReference type="GO" id="GO:0003676">
    <property type="term" value="F:nucleic acid binding"/>
    <property type="evidence" value="ECO:0007669"/>
    <property type="project" value="InterPro"/>
</dbReference>
<dbReference type="Gene3D" id="1.25.40.20">
    <property type="entry name" value="Ankyrin repeat-containing domain"/>
    <property type="match status" value="1"/>
</dbReference>
<accession>A0A9W6ZSD8</accession>
<keyword evidence="2" id="KW-0540">Nuclease</keyword>
<dbReference type="AlphaFoldDB" id="A0A9W6ZSD8"/>
<keyword evidence="7" id="KW-0539">Nucleus</keyword>
<evidence type="ECO:0000256" key="9">
    <source>
        <dbReference type="ARBA" id="ARBA00042761"/>
    </source>
</evidence>
<evidence type="ECO:0000313" key="13">
    <source>
        <dbReference type="Proteomes" id="UP001165122"/>
    </source>
</evidence>
<evidence type="ECO:0000256" key="6">
    <source>
        <dbReference type="ARBA" id="ARBA00022842"/>
    </source>
</evidence>
<dbReference type="InterPro" id="IPR002110">
    <property type="entry name" value="Ankyrin_rpt"/>
</dbReference>
<dbReference type="InterPro" id="IPR012337">
    <property type="entry name" value="RNaseH-like_sf"/>
</dbReference>
<dbReference type="InterPro" id="IPR036397">
    <property type="entry name" value="RNaseH_sf"/>
</dbReference>
<comment type="subcellular location">
    <subcellularLocation>
        <location evidence="1">Nucleus</location>
    </subcellularLocation>
</comment>
<dbReference type="OrthoDB" id="47557at2759"/>
<evidence type="ECO:0000256" key="4">
    <source>
        <dbReference type="ARBA" id="ARBA00022801"/>
    </source>
</evidence>
<dbReference type="SUPFAM" id="SSF53098">
    <property type="entry name" value="Ribonuclease H-like"/>
    <property type="match status" value="1"/>
</dbReference>
<dbReference type="Proteomes" id="UP001165122">
    <property type="component" value="Unassembled WGS sequence"/>
</dbReference>
<reference evidence="13" key="1">
    <citation type="journal article" date="2023" name="Commun. Biol.">
        <title>Genome analysis of Parmales, the sister group of diatoms, reveals the evolutionary specialization of diatoms from phago-mixotrophs to photoautotrophs.</title>
        <authorList>
            <person name="Ban H."/>
            <person name="Sato S."/>
            <person name="Yoshikawa S."/>
            <person name="Yamada K."/>
            <person name="Nakamura Y."/>
            <person name="Ichinomiya M."/>
            <person name="Sato N."/>
            <person name="Blanc-Mathieu R."/>
            <person name="Endo H."/>
            <person name="Kuwata A."/>
            <person name="Ogata H."/>
        </authorList>
    </citation>
    <scope>NUCLEOTIDE SEQUENCE [LARGE SCALE GENOMIC DNA]</scope>
    <source>
        <strain evidence="13">NIES 3700</strain>
    </source>
</reference>
<protein>
    <recommendedName>
        <fullName evidence="8">3'-5' exonuclease</fullName>
    </recommendedName>
    <alternativeName>
        <fullName evidence="9">Werner Syndrome-like exonuclease</fullName>
    </alternativeName>
</protein>
<evidence type="ECO:0000256" key="1">
    <source>
        <dbReference type="ARBA" id="ARBA00004123"/>
    </source>
</evidence>
<evidence type="ECO:0000313" key="12">
    <source>
        <dbReference type="EMBL" id="GMH57541.1"/>
    </source>
</evidence>
<evidence type="ECO:0000256" key="3">
    <source>
        <dbReference type="ARBA" id="ARBA00022723"/>
    </source>
</evidence>
<dbReference type="PANTHER" id="PTHR13620">
    <property type="entry name" value="3-5 EXONUCLEASE"/>
    <property type="match status" value="1"/>
</dbReference>
<dbReference type="PROSITE" id="PS50088">
    <property type="entry name" value="ANK_REPEAT"/>
    <property type="match status" value="1"/>
</dbReference>
<dbReference type="InterPro" id="IPR036770">
    <property type="entry name" value="Ankyrin_rpt-contain_sf"/>
</dbReference>
<dbReference type="InterPro" id="IPR002562">
    <property type="entry name" value="3'-5'_exonuclease_dom"/>
</dbReference>
<dbReference type="GO" id="GO:0006139">
    <property type="term" value="P:nucleobase-containing compound metabolic process"/>
    <property type="evidence" value="ECO:0007669"/>
    <property type="project" value="InterPro"/>
</dbReference>
<dbReference type="SUPFAM" id="SSF48403">
    <property type="entry name" value="Ankyrin repeat"/>
    <property type="match status" value="1"/>
</dbReference>
<keyword evidence="5" id="KW-0269">Exonuclease</keyword>
<dbReference type="Gene3D" id="3.30.420.10">
    <property type="entry name" value="Ribonuclease H-like superfamily/Ribonuclease H"/>
    <property type="match status" value="1"/>
</dbReference>
<dbReference type="Pfam" id="PF01612">
    <property type="entry name" value="DNA_pol_A_exo1"/>
    <property type="match status" value="1"/>
</dbReference>
<feature type="repeat" description="ANK" evidence="10">
    <location>
        <begin position="276"/>
        <end position="308"/>
    </location>
</feature>
<dbReference type="GO" id="GO:0008408">
    <property type="term" value="F:3'-5' exonuclease activity"/>
    <property type="evidence" value="ECO:0007669"/>
    <property type="project" value="InterPro"/>
</dbReference>
<evidence type="ECO:0000256" key="5">
    <source>
        <dbReference type="ARBA" id="ARBA00022839"/>
    </source>
</evidence>
<keyword evidence="6" id="KW-0460">Magnesium</keyword>
<dbReference type="PROSITE" id="PS50297">
    <property type="entry name" value="ANK_REP_REGION"/>
    <property type="match status" value="1"/>
</dbReference>
<sequence length="680" mass="77811">MSSPPSSYLSTLLFITSAFIYKRLQPRFPTLTNSYLLRTSLHPTPGAGNVKTLLWSHKNTYFITISPPNILILKKKLPKGSKLTEHLKEITGYEPGTLPCFINELMLRLFKTIYIDTSLKGIDLYGGSGDSRYTIKYNVPENVIWLDLITDKKMNKKKKVEIKDLSRRDKKNKEWYKNITRKYTDPGLKIDLNDESILIRVLHNPTSINYLTVINKLKDYPPSIVLKLLNSSDENGKNAIHKNFWKSDHYLALLSLLTHHSLLSLLNLPSTGSGNSGKTPIFYSITQSRLSVVKILVEEGVRLKVVNDKCQTPLSLCISHFDEEFCKWFEEKEKEDGREWINYFEVNPDKSDYGDVDVRFLNHINDPTLYYRNGVASRHKEGKICRVIKVTSLESRRKCNRLEFEGDPVEDLRVVKKGKAVISEKVKNKKVAEEYLTLNDIEAKIVTKFNPPKKTLIYGLDCEWPPQTKKSISTLQLSYRSYEGILCVFVTNDFKVLEGLKGVFVGFDLKGDLERLDYKIKEEKVVDLKYGGIGLSGLTKKILGKRLDKTLQCSDWTWPLSEEQIIYAGLDAGVCLRIWEVTEKDVIVVRGTSEDLMFCKAILLPYLPPVTQQRVAKGEREILDDMFVHYDSDGPNPNLSAYGSVVPLSNQQIAQVELTSLFSRSLAPQPVSTWRRLLRY</sequence>
<dbReference type="GO" id="GO:0005634">
    <property type="term" value="C:nucleus"/>
    <property type="evidence" value="ECO:0007669"/>
    <property type="project" value="UniProtKB-SubCell"/>
</dbReference>
<keyword evidence="13" id="KW-1185">Reference proteome</keyword>
<evidence type="ECO:0000256" key="10">
    <source>
        <dbReference type="PROSITE-ProRule" id="PRU00023"/>
    </source>
</evidence>
<dbReference type="InterPro" id="IPR051132">
    <property type="entry name" value="3-5_Exonuclease_domain"/>
</dbReference>
<organism evidence="12 13">
    <name type="scientific">Triparma laevis f. longispina</name>
    <dbReference type="NCBI Taxonomy" id="1714387"/>
    <lineage>
        <taxon>Eukaryota</taxon>
        <taxon>Sar</taxon>
        <taxon>Stramenopiles</taxon>
        <taxon>Ochrophyta</taxon>
        <taxon>Bolidophyceae</taxon>
        <taxon>Parmales</taxon>
        <taxon>Triparmaceae</taxon>
        <taxon>Triparma</taxon>
    </lineage>
</organism>
<dbReference type="EMBL" id="BRXW01000470">
    <property type="protein sequence ID" value="GMH57541.1"/>
    <property type="molecule type" value="Genomic_DNA"/>
</dbReference>
<evidence type="ECO:0000256" key="2">
    <source>
        <dbReference type="ARBA" id="ARBA00022722"/>
    </source>
</evidence>
<keyword evidence="10" id="KW-0040">ANK repeat</keyword>
<dbReference type="PANTHER" id="PTHR13620:SF109">
    <property type="entry name" value="3'-5' EXONUCLEASE"/>
    <property type="match status" value="1"/>
</dbReference>
<name>A0A9W6ZSD8_9STRA</name>
<comment type="caution">
    <text evidence="12">The sequence shown here is derived from an EMBL/GenBank/DDBJ whole genome shotgun (WGS) entry which is preliminary data.</text>
</comment>
<dbReference type="GO" id="GO:0046872">
    <property type="term" value="F:metal ion binding"/>
    <property type="evidence" value="ECO:0007669"/>
    <property type="project" value="UniProtKB-KW"/>
</dbReference>
<proteinExistence type="predicted"/>
<feature type="domain" description="3'-5' exonuclease" evidence="11">
    <location>
        <begin position="501"/>
        <end position="580"/>
    </location>
</feature>
<keyword evidence="3" id="KW-0479">Metal-binding</keyword>
<evidence type="ECO:0000259" key="11">
    <source>
        <dbReference type="Pfam" id="PF01612"/>
    </source>
</evidence>